<evidence type="ECO:0000256" key="2">
    <source>
        <dbReference type="ARBA" id="ARBA00022630"/>
    </source>
</evidence>
<feature type="binding site" evidence="5">
    <location>
        <position position="84"/>
    </location>
    <ligand>
        <name>FMN</name>
        <dbReference type="ChEBI" id="CHEBI:58210"/>
    </ligand>
</feature>
<organism evidence="8 9">
    <name type="scientific">Microbispora triticiradicis</name>
    <dbReference type="NCBI Taxonomy" id="2200763"/>
    <lineage>
        <taxon>Bacteria</taxon>
        <taxon>Bacillati</taxon>
        <taxon>Actinomycetota</taxon>
        <taxon>Actinomycetes</taxon>
        <taxon>Streptosporangiales</taxon>
        <taxon>Streptosporangiaceae</taxon>
        <taxon>Microbispora</taxon>
    </lineage>
</organism>
<dbReference type="PIRSF" id="PIRSF000190">
    <property type="entry name" value="Pyd_amn-ph_oxd"/>
    <property type="match status" value="1"/>
</dbReference>
<feature type="binding site" evidence="5">
    <location>
        <position position="194"/>
    </location>
    <ligand>
        <name>FMN</name>
        <dbReference type="ChEBI" id="CHEBI:58210"/>
    </ligand>
</feature>
<keyword evidence="3 5" id="KW-0288">FMN</keyword>
<dbReference type="GO" id="GO:0010181">
    <property type="term" value="F:FMN binding"/>
    <property type="evidence" value="ECO:0007669"/>
    <property type="project" value="InterPro"/>
</dbReference>
<feature type="domain" description="Pyridoxine 5'-phosphate oxidase dimerisation C-terminal" evidence="7">
    <location>
        <begin position="172"/>
        <end position="211"/>
    </location>
</feature>
<accession>A0A5R8YYR7</accession>
<evidence type="ECO:0000256" key="1">
    <source>
        <dbReference type="ARBA" id="ARBA00007301"/>
    </source>
</evidence>
<sequence length="211" mass="23380">MSSRFESLTGAIDPAFPEYDTPPAEPMVLARQWIASAVEEGVREPLALALATADRGGRASSRMVAVIDVSDRGLVFTSHSSSRKGREIAETGWGSGLLYWRETARQLIFSGPVVMLPEPEAERLWNARPVPLHAMSAVSRQSEPLEDVAGLRAEAERLASYGTPLPRPARFAGYRLEPAAVEFWSADADRLHRRLRYDRDSSGWHISRLQP</sequence>
<evidence type="ECO:0000259" key="6">
    <source>
        <dbReference type="Pfam" id="PF01243"/>
    </source>
</evidence>
<dbReference type="NCBIfam" id="NF004231">
    <property type="entry name" value="PRK05679.1"/>
    <property type="match status" value="1"/>
</dbReference>
<feature type="binding site" evidence="5">
    <location>
        <position position="184"/>
    </location>
    <ligand>
        <name>FMN</name>
        <dbReference type="ChEBI" id="CHEBI:58210"/>
    </ligand>
</feature>
<evidence type="ECO:0000256" key="5">
    <source>
        <dbReference type="PIRSR" id="PIRSR000190-2"/>
    </source>
</evidence>
<dbReference type="PANTHER" id="PTHR10851:SF0">
    <property type="entry name" value="PYRIDOXINE-5'-PHOSPHATE OXIDASE"/>
    <property type="match status" value="1"/>
</dbReference>
<dbReference type="InterPro" id="IPR012349">
    <property type="entry name" value="Split_barrel_FMN-bd"/>
</dbReference>
<evidence type="ECO:0000313" key="9">
    <source>
        <dbReference type="Proteomes" id="UP000309033"/>
    </source>
</evidence>
<feature type="binding site" evidence="5">
    <location>
        <position position="83"/>
    </location>
    <ligand>
        <name>FMN</name>
        <dbReference type="ChEBI" id="CHEBI:58210"/>
    </ligand>
</feature>
<dbReference type="EC" id="1.4.3.5" evidence="8"/>
<keyword evidence="9" id="KW-1185">Reference proteome</keyword>
<feature type="binding site" evidence="5">
    <location>
        <begin position="141"/>
        <end position="142"/>
    </location>
    <ligand>
        <name>FMN</name>
        <dbReference type="ChEBI" id="CHEBI:58210"/>
    </ligand>
</feature>
<dbReference type="InterPro" id="IPR019576">
    <property type="entry name" value="Pyridoxamine_oxidase_dimer_C"/>
</dbReference>
<dbReference type="InterPro" id="IPR011576">
    <property type="entry name" value="Pyridox_Oxase_N"/>
</dbReference>
<dbReference type="Proteomes" id="UP000309033">
    <property type="component" value="Unassembled WGS sequence"/>
</dbReference>
<comment type="caution">
    <text evidence="8">The sequence shown here is derived from an EMBL/GenBank/DDBJ whole genome shotgun (WGS) entry which is preliminary data.</text>
</comment>
<name>A0A5R8YYR7_9ACTN</name>
<dbReference type="SUPFAM" id="SSF50475">
    <property type="entry name" value="FMN-binding split barrel"/>
    <property type="match status" value="1"/>
</dbReference>
<evidence type="ECO:0000256" key="4">
    <source>
        <dbReference type="ARBA" id="ARBA00023002"/>
    </source>
</evidence>
<comment type="cofactor">
    <cofactor evidence="5">
        <name>FMN</name>
        <dbReference type="ChEBI" id="CHEBI:58210"/>
    </cofactor>
    <text evidence="5">Binds 1 FMN per subunit.</text>
</comment>
<dbReference type="GO" id="GO:0008615">
    <property type="term" value="P:pyridoxine biosynthetic process"/>
    <property type="evidence" value="ECO:0007669"/>
    <property type="project" value="InterPro"/>
</dbReference>
<gene>
    <name evidence="8" type="ORF">FED44_17510</name>
</gene>
<dbReference type="PANTHER" id="PTHR10851">
    <property type="entry name" value="PYRIDOXINE-5-PHOSPHATE OXIDASE"/>
    <property type="match status" value="1"/>
</dbReference>
<feature type="binding site" evidence="5">
    <location>
        <position position="106"/>
    </location>
    <ligand>
        <name>FMN</name>
        <dbReference type="ChEBI" id="CHEBI:58210"/>
    </ligand>
</feature>
<dbReference type="GO" id="GO:0004733">
    <property type="term" value="F:pyridoxamine phosphate oxidase activity"/>
    <property type="evidence" value="ECO:0007669"/>
    <property type="project" value="UniProtKB-EC"/>
</dbReference>
<comment type="similarity">
    <text evidence="1">Belongs to the pyridoxamine 5'-phosphate oxidase family.</text>
</comment>
<proteinExistence type="inferred from homology"/>
<keyword evidence="2" id="KW-0285">Flavoprotein</keyword>
<dbReference type="Pfam" id="PF01243">
    <property type="entry name" value="PNPOx_N"/>
    <property type="match status" value="1"/>
</dbReference>
<dbReference type="OrthoDB" id="9780392at2"/>
<evidence type="ECO:0000313" key="8">
    <source>
        <dbReference type="EMBL" id="TLP58658.1"/>
    </source>
</evidence>
<dbReference type="Gene3D" id="2.30.110.10">
    <property type="entry name" value="Electron Transport, Fmn-binding Protein, Chain A"/>
    <property type="match status" value="1"/>
</dbReference>
<evidence type="ECO:0000256" key="3">
    <source>
        <dbReference type="ARBA" id="ARBA00022643"/>
    </source>
</evidence>
<reference evidence="8" key="1">
    <citation type="submission" date="2019-05" db="EMBL/GenBank/DDBJ databases">
        <title>Isolation, diversity and antifungal activity of Actinobacteria from wheat.</title>
        <authorList>
            <person name="Yu B."/>
        </authorList>
    </citation>
    <scope>NUCLEOTIDE SEQUENCE [LARGE SCALE GENOMIC DNA]</scope>
    <source>
        <strain evidence="8">NEAU-HEGS1-5</strain>
    </source>
</reference>
<dbReference type="EMBL" id="VANP01000006">
    <property type="protein sequence ID" value="TLP58658.1"/>
    <property type="molecule type" value="Genomic_DNA"/>
</dbReference>
<keyword evidence="4 8" id="KW-0560">Oxidoreductase</keyword>
<dbReference type="NCBIfam" id="NF038138">
    <property type="entry name" value="phena_PhzG"/>
    <property type="match status" value="1"/>
</dbReference>
<dbReference type="InterPro" id="IPR000659">
    <property type="entry name" value="Pyridox_Oxase"/>
</dbReference>
<protein>
    <submittedName>
        <fullName evidence="8">Pyridoxal 5'-phosphate synthase</fullName>
        <ecNumber evidence="8">1.4.3.5</ecNumber>
    </submittedName>
</protein>
<dbReference type="AlphaFoldDB" id="A0A5R8YYR7"/>
<feature type="domain" description="Pyridoxamine 5'-phosphate oxidase N-terminal" evidence="6">
    <location>
        <begin position="37"/>
        <end position="158"/>
    </location>
</feature>
<evidence type="ECO:0000259" key="7">
    <source>
        <dbReference type="Pfam" id="PF10590"/>
    </source>
</evidence>
<dbReference type="InterPro" id="IPR053451">
    <property type="entry name" value="Phenazine_biosynth_oxidase"/>
</dbReference>
<dbReference type="Pfam" id="PF10590">
    <property type="entry name" value="PNP_phzG_C"/>
    <property type="match status" value="1"/>
</dbReference>